<gene>
    <name evidence="4" type="ORF">BCY91_00975</name>
</gene>
<dbReference type="Pfam" id="PF17996">
    <property type="entry name" value="CE2_N"/>
    <property type="match status" value="1"/>
</dbReference>
<dbReference type="InterPro" id="IPR040794">
    <property type="entry name" value="CE2_N"/>
</dbReference>
<keyword evidence="1" id="KW-0732">Signal</keyword>
<keyword evidence="5" id="KW-1185">Reference proteome</keyword>
<dbReference type="EMBL" id="MBTA01000001">
    <property type="protein sequence ID" value="RKD20228.1"/>
    <property type="molecule type" value="Genomic_DNA"/>
</dbReference>
<dbReference type="CDD" id="cd01831">
    <property type="entry name" value="Endoglucanase_E_like"/>
    <property type="match status" value="1"/>
</dbReference>
<reference evidence="4 5" key="1">
    <citation type="submission" date="2016-07" db="EMBL/GenBank/DDBJ databases">
        <title>Genome of Pelobium manganitolerans.</title>
        <authorList>
            <person name="Wu S."/>
            <person name="Wang G."/>
        </authorList>
    </citation>
    <scope>NUCLEOTIDE SEQUENCE [LARGE SCALE GENOMIC DNA]</scope>
    <source>
        <strain evidence="4 5">YS-25</strain>
    </source>
</reference>
<dbReference type="Proteomes" id="UP000283433">
    <property type="component" value="Unassembled WGS sequence"/>
</dbReference>
<dbReference type="AlphaFoldDB" id="A0A419SBP1"/>
<dbReference type="Gene3D" id="2.60.120.260">
    <property type="entry name" value="Galactose-binding domain-like"/>
    <property type="match status" value="1"/>
</dbReference>
<proteinExistence type="predicted"/>
<feature type="domain" description="SGNH hydrolase-type esterase" evidence="2">
    <location>
        <begin position="150"/>
        <end position="308"/>
    </location>
</feature>
<dbReference type="PANTHER" id="PTHR37834:SF2">
    <property type="entry name" value="ESTERASE, SGNH HYDROLASE-TYPE"/>
    <property type="match status" value="1"/>
</dbReference>
<evidence type="ECO:0000313" key="5">
    <source>
        <dbReference type="Proteomes" id="UP000283433"/>
    </source>
</evidence>
<organism evidence="4 5">
    <name type="scientific">Pelobium manganitolerans</name>
    <dbReference type="NCBI Taxonomy" id="1842495"/>
    <lineage>
        <taxon>Bacteria</taxon>
        <taxon>Pseudomonadati</taxon>
        <taxon>Bacteroidota</taxon>
        <taxon>Sphingobacteriia</taxon>
        <taxon>Sphingobacteriales</taxon>
        <taxon>Sphingobacteriaceae</taxon>
        <taxon>Pelobium</taxon>
    </lineage>
</organism>
<evidence type="ECO:0000259" key="2">
    <source>
        <dbReference type="Pfam" id="PF13472"/>
    </source>
</evidence>
<evidence type="ECO:0000256" key="1">
    <source>
        <dbReference type="SAM" id="SignalP"/>
    </source>
</evidence>
<dbReference type="Gene3D" id="3.40.50.1110">
    <property type="entry name" value="SGNH hydrolase"/>
    <property type="match status" value="1"/>
</dbReference>
<protein>
    <submittedName>
        <fullName evidence="4">Acetyl xylan esterase</fullName>
    </submittedName>
</protein>
<accession>A0A419SBP1</accession>
<feature type="signal peptide" evidence="1">
    <location>
        <begin position="1"/>
        <end position="19"/>
    </location>
</feature>
<dbReference type="Pfam" id="PF13472">
    <property type="entry name" value="Lipase_GDSL_2"/>
    <property type="match status" value="1"/>
</dbReference>
<dbReference type="InterPro" id="IPR036514">
    <property type="entry name" value="SGNH_hydro_sf"/>
</dbReference>
<dbReference type="InterPro" id="IPR037461">
    <property type="entry name" value="CtCE2-like_dom"/>
</dbReference>
<evidence type="ECO:0000259" key="3">
    <source>
        <dbReference type="Pfam" id="PF17996"/>
    </source>
</evidence>
<dbReference type="PANTHER" id="PTHR37834">
    <property type="entry name" value="GDSL-LIKE LIPASE/ACYLHYDROLASE DOMAIN PROTEIN (AFU_ORTHOLOGUE AFUA_2G00620)"/>
    <property type="match status" value="1"/>
</dbReference>
<dbReference type="RefSeq" id="WP_120180141.1">
    <property type="nucleotide sequence ID" value="NZ_MBTA01000001.1"/>
</dbReference>
<name>A0A419SBP1_9SPHI</name>
<sequence length="353" mass="39850">MRKLFYVLCFMLAGFPVLAKTKFYSANNPLFRYTGRVDFTKPEIPRFYAPGVYVEVGFEGSYCELWLNDEELYGKYHNYITVVIDGGTPQRIKLKQKENRIIVGDKLSEGKHQLLICKGTEAGIGYIDFVGIRCEKLLPAKPAPVRKIEFMGNSITCGMGSNSTALPCGEGDWYDQSDAYQSYGAITARTLNSGYHLSSVSGIGLMHSCCDHKFVMPQLFDKINFRDNELVWDFSRYQPDVLSICLGQNDGVQDSATFAKNYLSFIANIRKVYPNTTIVCLSSPMADAKLATFMQAQLSAIVKHQCQNGDKNIYYHVFEKQYQAGCSYHPSVKEHYEIAAQLSAFIKKIKGWN</sequence>
<dbReference type="GO" id="GO:0052689">
    <property type="term" value="F:carboxylic ester hydrolase activity"/>
    <property type="evidence" value="ECO:0007669"/>
    <property type="project" value="InterPro"/>
</dbReference>
<dbReference type="InterPro" id="IPR013830">
    <property type="entry name" value="SGNH_hydro"/>
</dbReference>
<dbReference type="OrthoDB" id="9801375at2"/>
<dbReference type="SUPFAM" id="SSF52266">
    <property type="entry name" value="SGNH hydrolase"/>
    <property type="match status" value="1"/>
</dbReference>
<feature type="chain" id="PRO_5019010579" evidence="1">
    <location>
        <begin position="20"/>
        <end position="353"/>
    </location>
</feature>
<comment type="caution">
    <text evidence="4">The sequence shown here is derived from an EMBL/GenBank/DDBJ whole genome shotgun (WGS) entry which is preliminary data.</text>
</comment>
<dbReference type="InterPro" id="IPR052762">
    <property type="entry name" value="PCW_deacetylase/CE"/>
</dbReference>
<feature type="domain" description="Carbohydrate esterase 2 N-terminal" evidence="3">
    <location>
        <begin position="33"/>
        <end position="139"/>
    </location>
</feature>
<evidence type="ECO:0000313" key="4">
    <source>
        <dbReference type="EMBL" id="RKD20228.1"/>
    </source>
</evidence>